<dbReference type="EMBL" id="CAJPIN010002959">
    <property type="protein sequence ID" value="CAG2055832.1"/>
    <property type="molecule type" value="Genomic_DNA"/>
</dbReference>
<comment type="subcellular location">
    <subcellularLocation>
        <location evidence="1">Secreted</location>
    </subcellularLocation>
</comment>
<evidence type="ECO:0000313" key="6">
    <source>
        <dbReference type="Proteomes" id="UP001153148"/>
    </source>
</evidence>
<evidence type="ECO:0008006" key="7">
    <source>
        <dbReference type="Google" id="ProtNLM"/>
    </source>
</evidence>
<dbReference type="CDD" id="cd00126">
    <property type="entry name" value="PAH"/>
    <property type="match status" value="1"/>
</dbReference>
<dbReference type="InterPro" id="IPR001955">
    <property type="entry name" value="Pancreatic_hormone-like"/>
</dbReference>
<keyword evidence="6" id="KW-1185">Reference proteome</keyword>
<evidence type="ECO:0000256" key="1">
    <source>
        <dbReference type="ARBA" id="ARBA00004613"/>
    </source>
</evidence>
<dbReference type="Proteomes" id="UP001153148">
    <property type="component" value="Unassembled WGS sequence"/>
</dbReference>
<reference evidence="5" key="1">
    <citation type="submission" date="2021-03" db="EMBL/GenBank/DDBJ databases">
        <authorList>
            <person name="Tran Van P."/>
        </authorList>
    </citation>
    <scope>NUCLEOTIDE SEQUENCE</scope>
</reference>
<proteinExistence type="inferred from homology"/>
<sequence length="187" mass="20355">MRLPASYALEVGNDDNNSGRQIKIQSMECVRMTSSGILSSISTLQHSHSEFLGLTDPTVLSVPAAAMQCPTGNMALLACVCIVLGLSMSCCCDPLAKGPENMARPARPKVFATPEELRSYLEEVSNYYAIAGRPRFGKRLALPTSYRAANNRIYNSALSPAAAGSESNFRYPPSPSDLYEMIFQYDE</sequence>
<keyword evidence="3" id="KW-0964">Secreted</keyword>
<name>A0ABN7NQY1_TIMPD</name>
<evidence type="ECO:0000313" key="5">
    <source>
        <dbReference type="EMBL" id="CAG2055832.1"/>
    </source>
</evidence>
<accession>A0ABN7NQY1</accession>
<evidence type="ECO:0000256" key="4">
    <source>
        <dbReference type="RuleBase" id="RU000656"/>
    </source>
</evidence>
<evidence type="ECO:0000256" key="3">
    <source>
        <dbReference type="ARBA" id="ARBA00022525"/>
    </source>
</evidence>
<comment type="caution">
    <text evidence="5">The sequence shown here is derived from an EMBL/GenBank/DDBJ whole genome shotgun (WGS) entry which is preliminary data.</text>
</comment>
<gene>
    <name evidence="5" type="ORF">TPAB3V08_LOCUS2831</name>
</gene>
<organism evidence="5 6">
    <name type="scientific">Timema podura</name>
    <name type="common">Walking stick</name>
    <dbReference type="NCBI Taxonomy" id="61482"/>
    <lineage>
        <taxon>Eukaryota</taxon>
        <taxon>Metazoa</taxon>
        <taxon>Ecdysozoa</taxon>
        <taxon>Arthropoda</taxon>
        <taxon>Hexapoda</taxon>
        <taxon>Insecta</taxon>
        <taxon>Pterygota</taxon>
        <taxon>Neoptera</taxon>
        <taxon>Polyneoptera</taxon>
        <taxon>Phasmatodea</taxon>
        <taxon>Timematodea</taxon>
        <taxon>Timematoidea</taxon>
        <taxon>Timematidae</taxon>
        <taxon>Timema</taxon>
    </lineage>
</organism>
<evidence type="ECO:0000256" key="2">
    <source>
        <dbReference type="ARBA" id="ARBA00010022"/>
    </source>
</evidence>
<dbReference type="PROSITE" id="PS50276">
    <property type="entry name" value="PANCREATIC_HORMONE_2"/>
    <property type="match status" value="1"/>
</dbReference>
<comment type="similarity">
    <text evidence="2 4">Belongs to the NPY family.</text>
</comment>
<protein>
    <recommendedName>
        <fullName evidence="7">Neuropeptide Y</fullName>
    </recommendedName>
</protein>
<dbReference type="Pfam" id="PF00159">
    <property type="entry name" value="Hormone_3"/>
    <property type="match status" value="1"/>
</dbReference>
<dbReference type="SMART" id="SM00309">
    <property type="entry name" value="PAH"/>
    <property type="match status" value="1"/>
</dbReference>